<comment type="caution">
    <text evidence="1">The sequence shown here is derived from an EMBL/GenBank/DDBJ whole genome shotgun (WGS) entry which is preliminary data.</text>
</comment>
<evidence type="ECO:0000313" key="2">
    <source>
        <dbReference type="Proteomes" id="UP000807353"/>
    </source>
</evidence>
<sequence length="423" mass="47537">MNHTIAVPHEIIDEIISHLTDDLPALHSCSVTSRSFYAASRKHIFSTIRVYSPSTARKLNTLLDKIPDITSLVTTLHVYVLPHKERTSLPAILLRLRHVTQLIIGHEGDIGIMHWRTLSPLIKGALETYIGSPTLNTLVLTSILHLPVSVLARAEHIKVLKLRSVAFAEPDASGGMEITSPTPIPAPSPMRLESIQFSSSTATLLQFSSPIYAPRLRTCTIVGNSVDNLLTIKKICSAVEPMCGIENIRWLECRGDYPDINTGILTCTRRLEIVTWTFNEYWAMRIPSMWASISKLMNDASISRLEEFRVTLRRTSDLALLRSIRDHHGGKNADIGNNESFLGAPRAWWVWIDEHLGDPIYAPKLRTVNFNLEIIGIGSGFMDSDSREFLLLVKKQLPLLRSRNTGMLAARLRCFRGYKLYNL</sequence>
<accession>A0A9P5XYW5</accession>
<evidence type="ECO:0008006" key="3">
    <source>
        <dbReference type="Google" id="ProtNLM"/>
    </source>
</evidence>
<name>A0A9P5XYW5_9AGAR</name>
<protein>
    <recommendedName>
        <fullName evidence="3">F-box domain-containing protein</fullName>
    </recommendedName>
</protein>
<dbReference type="AlphaFoldDB" id="A0A9P5XYW5"/>
<proteinExistence type="predicted"/>
<gene>
    <name evidence="1" type="ORF">BDZ94DRAFT_1324665</name>
</gene>
<dbReference type="EMBL" id="MU150313">
    <property type="protein sequence ID" value="KAF9459604.1"/>
    <property type="molecule type" value="Genomic_DNA"/>
</dbReference>
<dbReference type="Proteomes" id="UP000807353">
    <property type="component" value="Unassembled WGS sequence"/>
</dbReference>
<keyword evidence="2" id="KW-1185">Reference proteome</keyword>
<organism evidence="1 2">
    <name type="scientific">Collybia nuda</name>
    <dbReference type="NCBI Taxonomy" id="64659"/>
    <lineage>
        <taxon>Eukaryota</taxon>
        <taxon>Fungi</taxon>
        <taxon>Dikarya</taxon>
        <taxon>Basidiomycota</taxon>
        <taxon>Agaricomycotina</taxon>
        <taxon>Agaricomycetes</taxon>
        <taxon>Agaricomycetidae</taxon>
        <taxon>Agaricales</taxon>
        <taxon>Tricholomatineae</taxon>
        <taxon>Clitocybaceae</taxon>
        <taxon>Collybia</taxon>
    </lineage>
</organism>
<evidence type="ECO:0000313" key="1">
    <source>
        <dbReference type="EMBL" id="KAF9459604.1"/>
    </source>
</evidence>
<reference evidence="1" key="1">
    <citation type="submission" date="2020-11" db="EMBL/GenBank/DDBJ databases">
        <authorList>
            <consortium name="DOE Joint Genome Institute"/>
            <person name="Ahrendt S."/>
            <person name="Riley R."/>
            <person name="Andreopoulos W."/>
            <person name="Labutti K."/>
            <person name="Pangilinan J."/>
            <person name="Ruiz-Duenas F.J."/>
            <person name="Barrasa J.M."/>
            <person name="Sanchez-Garcia M."/>
            <person name="Camarero S."/>
            <person name="Miyauchi S."/>
            <person name="Serrano A."/>
            <person name="Linde D."/>
            <person name="Babiker R."/>
            <person name="Drula E."/>
            <person name="Ayuso-Fernandez I."/>
            <person name="Pacheco R."/>
            <person name="Padilla G."/>
            <person name="Ferreira P."/>
            <person name="Barriuso J."/>
            <person name="Kellner H."/>
            <person name="Castanera R."/>
            <person name="Alfaro M."/>
            <person name="Ramirez L."/>
            <person name="Pisabarro A.G."/>
            <person name="Kuo A."/>
            <person name="Tritt A."/>
            <person name="Lipzen A."/>
            <person name="He G."/>
            <person name="Yan M."/>
            <person name="Ng V."/>
            <person name="Cullen D."/>
            <person name="Martin F."/>
            <person name="Rosso M.-N."/>
            <person name="Henrissat B."/>
            <person name="Hibbett D."/>
            <person name="Martinez A.T."/>
            <person name="Grigoriev I.V."/>
        </authorList>
    </citation>
    <scope>NUCLEOTIDE SEQUENCE</scope>
    <source>
        <strain evidence="1">CBS 247.69</strain>
    </source>
</reference>
<dbReference type="OrthoDB" id="3069231at2759"/>